<dbReference type="EMBL" id="RBIM01000007">
    <property type="protein sequence ID" value="RKQ95179.1"/>
    <property type="molecule type" value="Genomic_DNA"/>
</dbReference>
<name>A0A495D340_9PROT</name>
<organism evidence="1 2">
    <name type="scientific">Maricaulis maris</name>
    <dbReference type="NCBI Taxonomy" id="74318"/>
    <lineage>
        <taxon>Bacteria</taxon>
        <taxon>Pseudomonadati</taxon>
        <taxon>Pseudomonadota</taxon>
        <taxon>Alphaproteobacteria</taxon>
        <taxon>Maricaulales</taxon>
        <taxon>Maricaulaceae</taxon>
        <taxon>Maricaulis</taxon>
    </lineage>
</organism>
<sequence length="59" mass="6594">MNAGRFLGKRILRLGWLILALMLVQFFVSEATPKHTLSRTAPLPPLVVQDAALQQQSLH</sequence>
<gene>
    <name evidence="1" type="ORF">C7435_2866</name>
</gene>
<dbReference type="Proteomes" id="UP000273675">
    <property type="component" value="Unassembled WGS sequence"/>
</dbReference>
<dbReference type="AlphaFoldDB" id="A0A495D340"/>
<protein>
    <submittedName>
        <fullName evidence="1">Uncharacterized protein</fullName>
    </submittedName>
</protein>
<comment type="caution">
    <text evidence="1">The sequence shown here is derived from an EMBL/GenBank/DDBJ whole genome shotgun (WGS) entry which is preliminary data.</text>
</comment>
<reference evidence="1 2" key="1">
    <citation type="submission" date="2018-10" db="EMBL/GenBank/DDBJ databases">
        <title>Genomic Encyclopedia of Type Strains, Phase IV (KMG-IV): sequencing the most valuable type-strain genomes for metagenomic binning, comparative biology and taxonomic classification.</title>
        <authorList>
            <person name="Goeker M."/>
        </authorList>
    </citation>
    <scope>NUCLEOTIDE SEQUENCE [LARGE SCALE GENOMIC DNA]</scope>
    <source>
        <strain evidence="1 2">DSM 4734</strain>
    </source>
</reference>
<evidence type="ECO:0000313" key="2">
    <source>
        <dbReference type="Proteomes" id="UP000273675"/>
    </source>
</evidence>
<proteinExistence type="predicted"/>
<accession>A0A495D340</accession>
<evidence type="ECO:0000313" key="1">
    <source>
        <dbReference type="EMBL" id="RKQ95179.1"/>
    </source>
</evidence>